<sequence>MNSRGRPYGRWPTQNRSGPASGHFVPVAGTFSEPAPQPIGYPAPGPVQPPIVPSNAHPFFPPHNNYHGSPQVPISNVEFQRAHATFTSAPYEEPLNAPLFRTNGPVEEEGFIPAPGHENDHVAGPEIFQGAGYSYETSSEEEFSDSDEERIVAEAALTHDREEDKDYSVSDEDLEENPEDFEINDADPSDEDVPKRGKAKTKGRPGAASSDIQGGKPRRGRKPGTKGRPKGKKVGPRPVVDPGPEFRELQRLANEAYMKEDYETAMSYAKDAIRLNPEIFSAYSLLSEIYAAMGNEADSIGTLMGGAPTQRDKNLWYLILDRIEKLDVSQYPTMTRATQDRLAVGCLTSIIHLDSDDWEARNMKLYYEVRRQRYSSCVILCRKMLQLKPHDVSVLTTMARMGTANARQTSLHLNEITELFESSITHFLRVDKKHPSESALGFGFLYAYLDLLDKAKRYDYGLYRLKSLSRWIQKRATEKYWDNLEDDREFDFEDVRRITVPAFARQKKKRRGSYGASLPLEIIVKMGIFRLRMSPPNFDEAMRHLNLLFPEDDTSDESLLWGDNKLFGIVARTLYETGYFREALRFYEPLHKHNLLQQNLDTYIGLHNCYKNAGEAEKADAVLDMLKSWELPAKDFRDWATMAKFFEDEGMMSEAMQRAEVVFENRASMLLRNNGFQHYDELRTHFFKQRKRARGKHGLRKERVKKYIRKLKAATRNDLESQSDQEINEYDDTAVADTSDMAAELTPLSSLAERPKKGLFRSKKPLLAKKPQTFMPVEEPQMLEGTNVPIEAIDHNVFRRKLQDLAENNVDGVKAAMLKQREISASFTRLEELSAGADSGDRADSVEYLSIARELIEEFSTFDIFYYDRRHGFRGYFRRLGSGDLWKDSALMVLAVQANRKEDGDDDIEFKERPDKIPEDFHGVHFDKWIEVFCRYALLLAREGAEDRCFNVLDVALQSNVFYKTQKYTCDIELCRLACALAVDDSQQASAAVRFLLKVYPFGTEIFRLYSAANRLCSVNTEYSTGAAYKVVLRWIKTIDYALLSPENRLWYNFKGADRTQWMSQTLNSGLVDQVKGHDPALFALFGHILMCTGSYTAALNYFFRAFAITPEDPVLNLSIGVAYFQHALKRLSENRQYQIQQGIAFVTRYYELRKKGKIAIHEQEAEYNVGRVYHGLGLVSQAIPYYRRCIVLSDRLNQEANVQVDRSDGMEDFAVEAAYALQTIYVLSGDFEEAFGVTMSNLVIE</sequence>
<dbReference type="Gene3D" id="1.25.40.10">
    <property type="entry name" value="Tetratricopeptide repeat domain"/>
    <property type="match status" value="3"/>
</dbReference>
<dbReference type="InterPro" id="IPR011990">
    <property type="entry name" value="TPR-like_helical_dom_sf"/>
</dbReference>
<evidence type="ECO:0000313" key="3">
    <source>
        <dbReference type="EMBL" id="KAK3207291.1"/>
    </source>
</evidence>
<dbReference type="GO" id="GO:0000127">
    <property type="term" value="C:transcription factor TFIIIC complex"/>
    <property type="evidence" value="ECO:0007669"/>
    <property type="project" value="TreeGrafter"/>
</dbReference>
<evidence type="ECO:0000256" key="1">
    <source>
        <dbReference type="PROSITE-ProRule" id="PRU00339"/>
    </source>
</evidence>
<feature type="compositionally biased region" description="Acidic residues" evidence="2">
    <location>
        <begin position="138"/>
        <end position="148"/>
    </location>
</feature>
<feature type="region of interest" description="Disordered" evidence="2">
    <location>
        <begin position="95"/>
        <end position="244"/>
    </location>
</feature>
<dbReference type="Proteomes" id="UP001280581">
    <property type="component" value="Unassembled WGS sequence"/>
</dbReference>
<dbReference type="AlphaFoldDB" id="A0AAN6RF97"/>
<evidence type="ECO:0008006" key="5">
    <source>
        <dbReference type="Google" id="ProtNLM"/>
    </source>
</evidence>
<reference evidence="3 4" key="1">
    <citation type="submission" date="2021-02" db="EMBL/GenBank/DDBJ databases">
        <title>Genome assembly of Pseudopithomyces chartarum.</title>
        <authorList>
            <person name="Jauregui R."/>
            <person name="Singh J."/>
            <person name="Voisey C."/>
        </authorList>
    </citation>
    <scope>NUCLEOTIDE SEQUENCE [LARGE SCALE GENOMIC DNA]</scope>
    <source>
        <strain evidence="3 4">AGR01</strain>
    </source>
</reference>
<dbReference type="EMBL" id="WVTA01000009">
    <property type="protein sequence ID" value="KAK3207291.1"/>
    <property type="molecule type" value="Genomic_DNA"/>
</dbReference>
<feature type="compositionally biased region" description="Basic and acidic residues" evidence="2">
    <location>
        <begin position="149"/>
        <end position="168"/>
    </location>
</feature>
<feature type="compositionally biased region" description="Basic residues" evidence="2">
    <location>
        <begin position="216"/>
        <end position="235"/>
    </location>
</feature>
<name>A0AAN6RF97_9PLEO</name>
<dbReference type="GO" id="GO:0006383">
    <property type="term" value="P:transcription by RNA polymerase III"/>
    <property type="evidence" value="ECO:0007669"/>
    <property type="project" value="InterPro"/>
</dbReference>
<dbReference type="PROSITE" id="PS50005">
    <property type="entry name" value="TPR"/>
    <property type="match status" value="1"/>
</dbReference>
<dbReference type="SUPFAM" id="SSF48452">
    <property type="entry name" value="TPR-like"/>
    <property type="match status" value="2"/>
</dbReference>
<feature type="compositionally biased region" description="Acidic residues" evidence="2">
    <location>
        <begin position="169"/>
        <end position="191"/>
    </location>
</feature>
<organism evidence="3 4">
    <name type="scientific">Pseudopithomyces chartarum</name>
    <dbReference type="NCBI Taxonomy" id="1892770"/>
    <lineage>
        <taxon>Eukaryota</taxon>
        <taxon>Fungi</taxon>
        <taxon>Dikarya</taxon>
        <taxon>Ascomycota</taxon>
        <taxon>Pezizomycotina</taxon>
        <taxon>Dothideomycetes</taxon>
        <taxon>Pleosporomycetidae</taxon>
        <taxon>Pleosporales</taxon>
        <taxon>Massarineae</taxon>
        <taxon>Didymosphaeriaceae</taxon>
        <taxon>Pseudopithomyces</taxon>
    </lineage>
</organism>
<feature type="repeat" description="TPR" evidence="1">
    <location>
        <begin position="1080"/>
        <end position="1113"/>
    </location>
</feature>
<dbReference type="SMART" id="SM00028">
    <property type="entry name" value="TPR"/>
    <property type="match status" value="3"/>
</dbReference>
<dbReference type="InterPro" id="IPR039340">
    <property type="entry name" value="Tfc4/TFIIIC-102/Sfc4"/>
</dbReference>
<comment type="caution">
    <text evidence="3">The sequence shown here is derived from an EMBL/GenBank/DDBJ whole genome shotgun (WGS) entry which is preliminary data.</text>
</comment>
<feature type="region of interest" description="Disordered" evidence="2">
    <location>
        <begin position="1"/>
        <end position="67"/>
    </location>
</feature>
<gene>
    <name evidence="3" type="ORF">GRF29_103g438113</name>
</gene>
<dbReference type="PANTHER" id="PTHR23082:SF0">
    <property type="entry name" value="GENERAL TRANSCRIPTION FACTOR 3C POLYPEPTIDE 3"/>
    <property type="match status" value="1"/>
</dbReference>
<evidence type="ECO:0000256" key="2">
    <source>
        <dbReference type="SAM" id="MobiDB-lite"/>
    </source>
</evidence>
<proteinExistence type="predicted"/>
<accession>A0AAN6RF97</accession>
<dbReference type="PANTHER" id="PTHR23082">
    <property type="entry name" value="TRANSCRIPTION INITIATION FACTOR IIIC TFIIIC , POLYPEPTIDE 3-RELATED"/>
    <property type="match status" value="1"/>
</dbReference>
<keyword evidence="1" id="KW-0802">TPR repeat</keyword>
<feature type="compositionally biased region" description="Pro residues" evidence="2">
    <location>
        <begin position="35"/>
        <end position="52"/>
    </location>
</feature>
<keyword evidence="4" id="KW-1185">Reference proteome</keyword>
<dbReference type="InterPro" id="IPR019734">
    <property type="entry name" value="TPR_rpt"/>
</dbReference>
<evidence type="ECO:0000313" key="4">
    <source>
        <dbReference type="Proteomes" id="UP001280581"/>
    </source>
</evidence>
<protein>
    <recommendedName>
        <fullName evidence="5">TPR-like protein</fullName>
    </recommendedName>
</protein>